<proteinExistence type="predicted"/>
<reference evidence="2" key="1">
    <citation type="submission" date="2014-11" db="EMBL/GenBank/DDBJ databases">
        <authorList>
            <person name="Otto D Thomas"/>
            <person name="Naeem Raeece"/>
        </authorList>
    </citation>
    <scope>NUCLEOTIDE SEQUENCE</scope>
</reference>
<evidence type="ECO:0008006" key="3">
    <source>
        <dbReference type="Google" id="ProtNLM"/>
    </source>
</evidence>
<sequence>MMLVPSFRLVRWLCGLLALGDLFWAIDGPPCYSVEGRYPQEAVEKTSREKGLFDAPCGRKTKFVGEWGYEFHHGEQFPGPCQNLTEFGHASPSSSRWESLSRLQTFFECVSDRLEVEEAGRSFLSLREEKQRKVIVSPHEPLVVSVEVESFLQTKEWAHAVRRQENQKEKEAQKREGKGQVVQSDGSVSLIGHYFYTHYGCLWRDCAVVATEVGENINSVNVHLAFARGAARQFGKPWAVDFSPWYMGKVLDFTEEGKSMWGEAGSPSGVGGHSLSLFKRAYWATFMAGAELLIAEAGGVNWFLPGPSEEETEGKEDFLELSSLGEIGREFASTTRKSVLGGRGIPFVPVAVLLEQQHGMGLGWWKEGKSFDLFNLTEAERSVSLLFESIWPPDSFLREPPPSEEHDERKFMQGSRFGEIFDILTPQGLKSNDILKAYRVLVLAGDFEFPPESSLDSQELLQLLREFVSDGGVLIVDALSAPSWLLEVEEFIGASVQRDPETCVKLSASRLKGGREEAKTIREMEVPQDVEVFDVGSLKTQTRPLISVEGTVIGGEGSASSRLSVEHPVVLLNSPSDHPTDSLSPLRGSVVTLLSCSTEDSRKLSLWESVLQMVLEEAQLLPFDVLDSESGASVVGSVQMMVNVHPEGFGVALVNNEGVTKDPGAAAVEDLGKAREVLLRMKEGARRGRGIKAALAVREDGKTLQLADDKWSIQVEVPAGDVVILQIDL</sequence>
<dbReference type="VEuPathDB" id="CryptoDB:Cvel_6168"/>
<feature type="signal peptide" evidence="1">
    <location>
        <begin position="1"/>
        <end position="28"/>
    </location>
</feature>
<dbReference type="AlphaFoldDB" id="A0A0G4HBR0"/>
<organism evidence="2">
    <name type="scientific">Chromera velia CCMP2878</name>
    <dbReference type="NCBI Taxonomy" id="1169474"/>
    <lineage>
        <taxon>Eukaryota</taxon>
        <taxon>Sar</taxon>
        <taxon>Alveolata</taxon>
        <taxon>Colpodellida</taxon>
        <taxon>Chromeraceae</taxon>
        <taxon>Chromera</taxon>
    </lineage>
</organism>
<evidence type="ECO:0000313" key="2">
    <source>
        <dbReference type="EMBL" id="CEM41207.1"/>
    </source>
</evidence>
<keyword evidence="1" id="KW-0732">Signal</keyword>
<accession>A0A0G4HBR0</accession>
<evidence type="ECO:0000256" key="1">
    <source>
        <dbReference type="SAM" id="SignalP"/>
    </source>
</evidence>
<dbReference type="EMBL" id="CDMZ01002190">
    <property type="protein sequence ID" value="CEM41207.1"/>
    <property type="molecule type" value="Genomic_DNA"/>
</dbReference>
<protein>
    <recommendedName>
        <fullName evidence="3">Beta-galactosidase trimerisation domain-containing protein</fullName>
    </recommendedName>
</protein>
<feature type="chain" id="PRO_5005191198" description="Beta-galactosidase trimerisation domain-containing protein" evidence="1">
    <location>
        <begin position="29"/>
        <end position="729"/>
    </location>
</feature>
<name>A0A0G4HBR0_9ALVE</name>
<gene>
    <name evidence="2" type="ORF">Cvel_6168</name>
</gene>